<keyword evidence="3" id="KW-1185">Reference proteome</keyword>
<evidence type="ECO:0000313" key="3">
    <source>
        <dbReference type="Proteomes" id="UP000604825"/>
    </source>
</evidence>
<organism evidence="2 3">
    <name type="scientific">Miscanthus lutarioriparius</name>
    <dbReference type="NCBI Taxonomy" id="422564"/>
    <lineage>
        <taxon>Eukaryota</taxon>
        <taxon>Viridiplantae</taxon>
        <taxon>Streptophyta</taxon>
        <taxon>Embryophyta</taxon>
        <taxon>Tracheophyta</taxon>
        <taxon>Spermatophyta</taxon>
        <taxon>Magnoliopsida</taxon>
        <taxon>Liliopsida</taxon>
        <taxon>Poales</taxon>
        <taxon>Poaceae</taxon>
        <taxon>PACMAD clade</taxon>
        <taxon>Panicoideae</taxon>
        <taxon>Andropogonodae</taxon>
        <taxon>Andropogoneae</taxon>
        <taxon>Saccharinae</taxon>
        <taxon>Miscanthus</taxon>
    </lineage>
</organism>
<dbReference type="OrthoDB" id="1749787at2759"/>
<sequence>MAVYFLVLGTSITCCQDSPRPARETGQHVGDVFMMQGSGNGGSGSNSRDNQWSDHDAVDVKSFIVDSGASVHATGDPNLFSYLEDTTTNMRLCTANGSTMDITGRGTVRHHNITLHGVLLVPRLAVNIVSVSKLGELDYTVEFTRTNCFIRDAAQGTLSGKDTSSMACSSLIFCRPHALDCASSDRRFKS</sequence>
<dbReference type="Pfam" id="PF22936">
    <property type="entry name" value="Pol_BBD"/>
    <property type="match status" value="1"/>
</dbReference>
<comment type="caution">
    <text evidence="2">The sequence shown here is derived from an EMBL/GenBank/DDBJ whole genome shotgun (WGS) entry which is preliminary data.</text>
</comment>
<gene>
    <name evidence="2" type="ORF">NCGR_LOCUS39293</name>
</gene>
<dbReference type="EMBL" id="CAJGYO010000010">
    <property type="protein sequence ID" value="CAD6255755.1"/>
    <property type="molecule type" value="Genomic_DNA"/>
</dbReference>
<accession>A0A811QIP8</accession>
<reference evidence="2" key="1">
    <citation type="submission" date="2020-10" db="EMBL/GenBank/DDBJ databases">
        <authorList>
            <person name="Han B."/>
            <person name="Lu T."/>
            <person name="Zhao Q."/>
            <person name="Huang X."/>
            <person name="Zhao Y."/>
        </authorList>
    </citation>
    <scope>NUCLEOTIDE SEQUENCE</scope>
</reference>
<evidence type="ECO:0000313" key="2">
    <source>
        <dbReference type="EMBL" id="CAD6255755.1"/>
    </source>
</evidence>
<protein>
    <recommendedName>
        <fullName evidence="1">Retrovirus-related Pol polyprotein from transposon TNT 1-94-like beta-barrel domain-containing protein</fullName>
    </recommendedName>
</protein>
<feature type="domain" description="Retrovirus-related Pol polyprotein from transposon TNT 1-94-like beta-barrel" evidence="1">
    <location>
        <begin position="63"/>
        <end position="137"/>
    </location>
</feature>
<evidence type="ECO:0000259" key="1">
    <source>
        <dbReference type="Pfam" id="PF22936"/>
    </source>
</evidence>
<proteinExistence type="predicted"/>
<name>A0A811QIP8_9POAL</name>
<dbReference type="Proteomes" id="UP000604825">
    <property type="component" value="Unassembled WGS sequence"/>
</dbReference>
<dbReference type="AlphaFoldDB" id="A0A811QIP8"/>
<dbReference type="InterPro" id="IPR054722">
    <property type="entry name" value="PolX-like_BBD"/>
</dbReference>